<accession>A0A0W8FR20</accession>
<reference evidence="1" key="1">
    <citation type="journal article" date="2015" name="Proc. Natl. Acad. Sci. U.S.A.">
        <title>Networks of energetic and metabolic interactions define dynamics in microbial communities.</title>
        <authorList>
            <person name="Embree M."/>
            <person name="Liu J.K."/>
            <person name="Al-Bassam M.M."/>
            <person name="Zengler K."/>
        </authorList>
    </citation>
    <scope>NUCLEOTIDE SEQUENCE</scope>
</reference>
<proteinExistence type="predicted"/>
<organism evidence="1">
    <name type="scientific">hydrocarbon metagenome</name>
    <dbReference type="NCBI Taxonomy" id="938273"/>
    <lineage>
        <taxon>unclassified sequences</taxon>
        <taxon>metagenomes</taxon>
        <taxon>ecological metagenomes</taxon>
    </lineage>
</organism>
<protein>
    <submittedName>
        <fullName evidence="1">Uncharacterized protein</fullName>
    </submittedName>
</protein>
<gene>
    <name evidence="1" type="ORF">ASZ90_006823</name>
</gene>
<dbReference type="AlphaFoldDB" id="A0A0W8FR20"/>
<dbReference type="EMBL" id="LNQE01000909">
    <property type="protein sequence ID" value="KUG23381.1"/>
    <property type="molecule type" value="Genomic_DNA"/>
</dbReference>
<name>A0A0W8FR20_9ZZZZ</name>
<comment type="caution">
    <text evidence="1">The sequence shown here is derived from an EMBL/GenBank/DDBJ whole genome shotgun (WGS) entry which is preliminary data.</text>
</comment>
<sequence>MVRTDYGIHIHSTTVIPAKAACPAHAGGIQPVTVIPDLETVSQHKKMSLHILRWREVGSISERCPDAIGTEVDIYYFGN</sequence>
<evidence type="ECO:0000313" key="1">
    <source>
        <dbReference type="EMBL" id="KUG23381.1"/>
    </source>
</evidence>